<evidence type="ECO:0000259" key="4">
    <source>
        <dbReference type="PROSITE" id="PS50893"/>
    </source>
</evidence>
<reference evidence="6" key="1">
    <citation type="submission" date="2016-10" db="EMBL/GenBank/DDBJ databases">
        <authorList>
            <person name="Varghese N."/>
            <person name="Submissions S."/>
        </authorList>
    </citation>
    <scope>NUCLEOTIDE SEQUENCE [LARGE SCALE GENOMIC DNA]</scope>
    <source>
        <strain evidence="6">DSM 27981</strain>
    </source>
</reference>
<proteinExistence type="predicted"/>
<organism evidence="5 6">
    <name type="scientific">Paracidovorax wautersii</name>
    <dbReference type="NCBI Taxonomy" id="1177982"/>
    <lineage>
        <taxon>Bacteria</taxon>
        <taxon>Pseudomonadati</taxon>
        <taxon>Pseudomonadota</taxon>
        <taxon>Betaproteobacteria</taxon>
        <taxon>Burkholderiales</taxon>
        <taxon>Comamonadaceae</taxon>
        <taxon>Paracidovorax</taxon>
    </lineage>
</organism>
<dbReference type="EMBL" id="FONX01000005">
    <property type="protein sequence ID" value="SFE78786.1"/>
    <property type="molecule type" value="Genomic_DNA"/>
</dbReference>
<feature type="domain" description="ABC transporter" evidence="4">
    <location>
        <begin position="2"/>
        <end position="235"/>
    </location>
</feature>
<protein>
    <submittedName>
        <fullName evidence="5">Putative ABC transport system ATP-binding protein</fullName>
    </submittedName>
</protein>
<keyword evidence="6" id="KW-1185">Reference proteome</keyword>
<dbReference type="PROSITE" id="PS50893">
    <property type="entry name" value="ABC_TRANSPORTER_2"/>
    <property type="match status" value="1"/>
</dbReference>
<dbReference type="PROSITE" id="PS00211">
    <property type="entry name" value="ABC_TRANSPORTER_1"/>
    <property type="match status" value="1"/>
</dbReference>
<keyword evidence="1" id="KW-0472">Membrane</keyword>
<keyword evidence="2" id="KW-0547">Nucleotide-binding</keyword>
<evidence type="ECO:0000256" key="3">
    <source>
        <dbReference type="ARBA" id="ARBA00022840"/>
    </source>
</evidence>
<evidence type="ECO:0000313" key="5">
    <source>
        <dbReference type="EMBL" id="SFE78786.1"/>
    </source>
</evidence>
<dbReference type="RefSeq" id="WP_092939383.1">
    <property type="nucleotide sequence ID" value="NZ_FONX01000005.1"/>
</dbReference>
<dbReference type="Gene3D" id="3.40.50.300">
    <property type="entry name" value="P-loop containing nucleotide triphosphate hydrolases"/>
    <property type="match status" value="1"/>
</dbReference>
<dbReference type="SMART" id="SM00382">
    <property type="entry name" value="AAA"/>
    <property type="match status" value="1"/>
</dbReference>
<dbReference type="Proteomes" id="UP000199119">
    <property type="component" value="Unassembled WGS sequence"/>
</dbReference>
<dbReference type="GO" id="GO:0016887">
    <property type="term" value="F:ATP hydrolysis activity"/>
    <property type="evidence" value="ECO:0007669"/>
    <property type="project" value="InterPro"/>
</dbReference>
<keyword evidence="3 5" id="KW-0067">ATP-binding</keyword>
<dbReference type="GO" id="GO:0005524">
    <property type="term" value="F:ATP binding"/>
    <property type="evidence" value="ECO:0007669"/>
    <property type="project" value="UniProtKB-KW"/>
</dbReference>
<dbReference type="STRING" id="1177982.SAMN04489711_105143"/>
<keyword evidence="1" id="KW-1003">Cell membrane</keyword>
<evidence type="ECO:0000256" key="2">
    <source>
        <dbReference type="ARBA" id="ARBA00022741"/>
    </source>
</evidence>
<name>A0A1I2DE15_9BURK</name>
<dbReference type="SUPFAM" id="SSF52540">
    <property type="entry name" value="P-loop containing nucleoside triphosphate hydrolases"/>
    <property type="match status" value="1"/>
</dbReference>
<accession>A0A1I2DE15</accession>
<evidence type="ECO:0000256" key="1">
    <source>
        <dbReference type="ARBA" id="ARBA00022475"/>
    </source>
</evidence>
<gene>
    <name evidence="5" type="ORF">SAMN04489711_105143</name>
</gene>
<dbReference type="InterPro" id="IPR015854">
    <property type="entry name" value="ABC_transpr_LolD-like"/>
</dbReference>
<dbReference type="GO" id="GO:0005886">
    <property type="term" value="C:plasma membrane"/>
    <property type="evidence" value="ECO:0007669"/>
    <property type="project" value="TreeGrafter"/>
</dbReference>
<dbReference type="InterPro" id="IPR003439">
    <property type="entry name" value="ABC_transporter-like_ATP-bd"/>
</dbReference>
<dbReference type="OrthoDB" id="8905165at2"/>
<dbReference type="PANTHER" id="PTHR24220">
    <property type="entry name" value="IMPORT ATP-BINDING PROTEIN"/>
    <property type="match status" value="1"/>
</dbReference>
<dbReference type="Pfam" id="PF00005">
    <property type="entry name" value="ABC_tran"/>
    <property type="match status" value="1"/>
</dbReference>
<sequence>MIATQDLAFQHAGAAAPLRFPDVQVPQGGRLLLRGPSGAGKSTWLALVGGLRKPSAGLLEVAGTPLHTLAGGAALDAWRARSVGFLPQRLHLSAALTVAQNLALPYLAAGSARDDAAIAGALQRLGLEPALAGRRPHQLSGGQAQRVALARAVLLSPRVLLADEPTASLDDALAAAALALLHSTAQGCGATLVVATHDARAARWLLALEGAQSLQLGHAGAMNPIAQEPLLDGGGAL</sequence>
<dbReference type="InterPro" id="IPR003593">
    <property type="entry name" value="AAA+_ATPase"/>
</dbReference>
<dbReference type="AlphaFoldDB" id="A0A1I2DE15"/>
<dbReference type="InterPro" id="IPR017871">
    <property type="entry name" value="ABC_transporter-like_CS"/>
</dbReference>
<dbReference type="GO" id="GO:0022857">
    <property type="term" value="F:transmembrane transporter activity"/>
    <property type="evidence" value="ECO:0007669"/>
    <property type="project" value="TreeGrafter"/>
</dbReference>
<dbReference type="InterPro" id="IPR027417">
    <property type="entry name" value="P-loop_NTPase"/>
</dbReference>
<evidence type="ECO:0000313" key="6">
    <source>
        <dbReference type="Proteomes" id="UP000199119"/>
    </source>
</evidence>